<evidence type="ECO:0000313" key="2">
    <source>
        <dbReference type="EMBL" id="AXI79160.1"/>
    </source>
</evidence>
<dbReference type="Proteomes" id="UP000249340">
    <property type="component" value="Chromosome"/>
</dbReference>
<organism evidence="2 3">
    <name type="scientific">Peterkaempfera bronchialis</name>
    <dbReference type="NCBI Taxonomy" id="2126346"/>
    <lineage>
        <taxon>Bacteria</taxon>
        <taxon>Bacillati</taxon>
        <taxon>Actinomycetota</taxon>
        <taxon>Actinomycetes</taxon>
        <taxon>Kitasatosporales</taxon>
        <taxon>Streptomycetaceae</taxon>
        <taxon>Peterkaempfera</taxon>
    </lineage>
</organism>
<proteinExistence type="predicted"/>
<reference evidence="3" key="1">
    <citation type="submission" date="2018-07" db="EMBL/GenBank/DDBJ databases">
        <title>Streptacidiphilus bronchialis DSM 106435 chromosome.</title>
        <authorList>
            <person name="Batra D."/>
            <person name="Gulvik C.A."/>
        </authorList>
    </citation>
    <scope>NUCLEOTIDE SEQUENCE [LARGE SCALE GENOMIC DNA]</scope>
    <source>
        <strain evidence="3">DSM 106435</strain>
    </source>
</reference>
<evidence type="ECO:0000256" key="1">
    <source>
        <dbReference type="SAM" id="MobiDB-lite"/>
    </source>
</evidence>
<dbReference type="AlphaFoldDB" id="A0A345SZK5"/>
<gene>
    <name evidence="2" type="ORF">C7M71_018825</name>
</gene>
<name>A0A345SZK5_9ACTN</name>
<dbReference type="EMBL" id="CP031264">
    <property type="protein sequence ID" value="AXI79160.1"/>
    <property type="molecule type" value="Genomic_DNA"/>
</dbReference>
<feature type="compositionally biased region" description="Low complexity" evidence="1">
    <location>
        <begin position="79"/>
        <end position="102"/>
    </location>
</feature>
<feature type="region of interest" description="Disordered" evidence="1">
    <location>
        <begin position="62"/>
        <end position="104"/>
    </location>
</feature>
<protein>
    <submittedName>
        <fullName evidence="2">Uncharacterized protein</fullName>
    </submittedName>
</protein>
<sequence length="191" mass="18746">MTDATATDPTATDATATATDPTAPRRTPAVRPQAAVGGAVAVAALLMSVVGCTASNHVGSASQANPGAVSGADSPQFPAGMQTMQGAPGAQQPGAGDQGRPPVALSGFAAATGCTAAAPDAGQQLKQTTCTDRQGTRFAVTTFTSQADQQQWLQATLGGGSFLVGDRWAVGADSATLRSLQQSVGGTISSA</sequence>
<dbReference type="OrthoDB" id="5114877at2"/>
<evidence type="ECO:0000313" key="3">
    <source>
        <dbReference type="Proteomes" id="UP000249340"/>
    </source>
</evidence>
<dbReference type="RefSeq" id="WP_111490425.1">
    <property type="nucleotide sequence ID" value="NZ_CP031264.1"/>
</dbReference>
<keyword evidence="3" id="KW-1185">Reference proteome</keyword>
<accession>A0A345SZK5</accession>
<dbReference type="KEGG" id="stri:C7M71_018825"/>
<feature type="region of interest" description="Disordered" evidence="1">
    <location>
        <begin position="1"/>
        <end position="32"/>
    </location>
</feature>